<dbReference type="InterPro" id="IPR019454">
    <property type="entry name" value="Lipoprot_YkyA-like"/>
</dbReference>
<keyword evidence="1" id="KW-0175">Coiled coil</keyword>
<reference evidence="2 3" key="1">
    <citation type="submission" date="2024-09" db="EMBL/GenBank/DDBJ databases">
        <authorList>
            <person name="Sun Q."/>
            <person name="Mori K."/>
        </authorList>
    </citation>
    <scope>NUCLEOTIDE SEQUENCE [LARGE SCALE GENOMIC DNA]</scope>
    <source>
        <strain evidence="2 3">CGMCC 1.9126</strain>
    </source>
</reference>
<accession>A0ABV6KTQ0</accession>
<feature type="coiled-coil region" evidence="1">
    <location>
        <begin position="164"/>
        <end position="201"/>
    </location>
</feature>
<protein>
    <submittedName>
        <fullName evidence="2">YkyA family protein</fullName>
    </submittedName>
</protein>
<dbReference type="SUPFAM" id="SSF140423">
    <property type="entry name" value="MW0975(SA0943)-like"/>
    <property type="match status" value="1"/>
</dbReference>
<sequence length="222" mass="26205">MRINQRLLGLFCFAFILFLSGCSPFQSTPEKIHEVLEDVVEKEALFEEQQEPLVQLEKDEQRIYGEIMELGTKNIEDIVNKANEAIETVDKRKVHMENEQKSLEESEEEFKRLKPLIEKIDEKQVKSKADKLYSVMTERYRTHDELYHAYTQGLEQDKNLYNMLKAEERSLGELEQQIVKINQIYEQVIAANEKFNELTKEYNVTKHSFYELSGLDIEESTK</sequence>
<dbReference type="Proteomes" id="UP001589738">
    <property type="component" value="Unassembled WGS sequence"/>
</dbReference>
<dbReference type="Gene3D" id="1.20.120.570">
    <property type="entry name" value="YkyA-like"/>
    <property type="match status" value="1"/>
</dbReference>
<gene>
    <name evidence="2" type="ORF">ACFFHF_08275</name>
</gene>
<keyword evidence="3" id="KW-1185">Reference proteome</keyword>
<dbReference type="EMBL" id="JBHLUU010000024">
    <property type="protein sequence ID" value="MFC0475246.1"/>
    <property type="molecule type" value="Genomic_DNA"/>
</dbReference>
<feature type="coiled-coil region" evidence="1">
    <location>
        <begin position="79"/>
        <end position="109"/>
    </location>
</feature>
<dbReference type="RefSeq" id="WP_160548553.1">
    <property type="nucleotide sequence ID" value="NZ_JBHLUU010000024.1"/>
</dbReference>
<evidence type="ECO:0000256" key="1">
    <source>
        <dbReference type="SAM" id="Coils"/>
    </source>
</evidence>
<proteinExistence type="predicted"/>
<evidence type="ECO:0000313" key="2">
    <source>
        <dbReference type="EMBL" id="MFC0475246.1"/>
    </source>
</evidence>
<dbReference type="PROSITE" id="PS51257">
    <property type="entry name" value="PROKAR_LIPOPROTEIN"/>
    <property type="match status" value="1"/>
</dbReference>
<name>A0ABV6KTQ0_9BACI</name>
<comment type="caution">
    <text evidence="2">The sequence shown here is derived from an EMBL/GenBank/DDBJ whole genome shotgun (WGS) entry which is preliminary data.</text>
</comment>
<dbReference type="InterPro" id="IPR036785">
    <property type="entry name" value="YkyA-like_sf"/>
</dbReference>
<organism evidence="2 3">
    <name type="scientific">Robertmurraya beringensis</name>
    <dbReference type="NCBI Taxonomy" id="641660"/>
    <lineage>
        <taxon>Bacteria</taxon>
        <taxon>Bacillati</taxon>
        <taxon>Bacillota</taxon>
        <taxon>Bacilli</taxon>
        <taxon>Bacillales</taxon>
        <taxon>Bacillaceae</taxon>
        <taxon>Robertmurraya</taxon>
    </lineage>
</organism>
<evidence type="ECO:0000313" key="3">
    <source>
        <dbReference type="Proteomes" id="UP001589738"/>
    </source>
</evidence>
<dbReference type="Pfam" id="PF10368">
    <property type="entry name" value="YkyA"/>
    <property type="match status" value="1"/>
</dbReference>